<proteinExistence type="predicted"/>
<dbReference type="GO" id="GO:0005840">
    <property type="term" value="C:ribosome"/>
    <property type="evidence" value="ECO:0007669"/>
    <property type="project" value="InterPro"/>
</dbReference>
<evidence type="ECO:0000313" key="2">
    <source>
        <dbReference type="Proteomes" id="UP000315295"/>
    </source>
</evidence>
<gene>
    <name evidence="1" type="ORF">C1H46_041323</name>
</gene>
<reference evidence="1 2" key="1">
    <citation type="journal article" date="2019" name="G3 (Bethesda)">
        <title>Sequencing of a Wild Apple (Malus baccata) Genome Unravels the Differences Between Cultivated and Wild Apple Species Regarding Disease Resistance and Cold Tolerance.</title>
        <authorList>
            <person name="Chen X."/>
        </authorList>
    </citation>
    <scope>NUCLEOTIDE SEQUENCE [LARGE SCALE GENOMIC DNA]</scope>
    <source>
        <strain evidence="2">cv. Shandingzi</strain>
        <tissue evidence="1">Leaves</tissue>
    </source>
</reference>
<dbReference type="GO" id="GO:0006412">
    <property type="term" value="P:translation"/>
    <property type="evidence" value="ECO:0007669"/>
    <property type="project" value="InterPro"/>
</dbReference>
<dbReference type="AlphaFoldDB" id="A0A540KG36"/>
<evidence type="ECO:0000313" key="1">
    <source>
        <dbReference type="EMBL" id="TQD73139.1"/>
    </source>
</evidence>
<dbReference type="Proteomes" id="UP000315295">
    <property type="component" value="Unassembled WGS sequence"/>
</dbReference>
<dbReference type="InterPro" id="IPR002672">
    <property type="entry name" value="Ribosomal_eL28"/>
</dbReference>
<dbReference type="PANTHER" id="PTHR10544">
    <property type="entry name" value="60S RIBOSOMAL PROTEIN L28"/>
    <property type="match status" value="1"/>
</dbReference>
<sequence length="61" mass="6989">MKQEFRRMAKAVANQVADNHYRPDLKKAALARLSAVHKSLKIAKSGVKKRNRQAVRVYGRK</sequence>
<keyword evidence="2" id="KW-1185">Reference proteome</keyword>
<accession>A0A540KG36</accession>
<dbReference type="GO" id="GO:0003735">
    <property type="term" value="F:structural constituent of ribosome"/>
    <property type="evidence" value="ECO:0007669"/>
    <property type="project" value="InterPro"/>
</dbReference>
<dbReference type="Gene3D" id="3.30.390.110">
    <property type="match status" value="1"/>
</dbReference>
<name>A0A540KG36_MALBA</name>
<protein>
    <recommendedName>
        <fullName evidence="3">Ribosomal L28e/Mak16 domain-containing protein</fullName>
    </recommendedName>
</protein>
<dbReference type="STRING" id="106549.A0A540KG36"/>
<evidence type="ECO:0008006" key="3">
    <source>
        <dbReference type="Google" id="ProtNLM"/>
    </source>
</evidence>
<dbReference type="EMBL" id="VIEB01001325">
    <property type="protein sequence ID" value="TQD73139.1"/>
    <property type="molecule type" value="Genomic_DNA"/>
</dbReference>
<comment type="caution">
    <text evidence="1">The sequence shown here is derived from an EMBL/GenBank/DDBJ whole genome shotgun (WGS) entry which is preliminary data.</text>
</comment>
<organism evidence="1 2">
    <name type="scientific">Malus baccata</name>
    <name type="common">Siberian crab apple</name>
    <name type="synonym">Pyrus baccata</name>
    <dbReference type="NCBI Taxonomy" id="106549"/>
    <lineage>
        <taxon>Eukaryota</taxon>
        <taxon>Viridiplantae</taxon>
        <taxon>Streptophyta</taxon>
        <taxon>Embryophyta</taxon>
        <taxon>Tracheophyta</taxon>
        <taxon>Spermatophyta</taxon>
        <taxon>Magnoliopsida</taxon>
        <taxon>eudicotyledons</taxon>
        <taxon>Gunneridae</taxon>
        <taxon>Pentapetalae</taxon>
        <taxon>rosids</taxon>
        <taxon>fabids</taxon>
        <taxon>Rosales</taxon>
        <taxon>Rosaceae</taxon>
        <taxon>Amygdaloideae</taxon>
        <taxon>Maleae</taxon>
        <taxon>Malus</taxon>
    </lineage>
</organism>